<comment type="caution">
    <text evidence="2">The sequence shown here is derived from an EMBL/GenBank/DDBJ whole genome shotgun (WGS) entry which is preliminary data.</text>
</comment>
<reference evidence="2 3" key="1">
    <citation type="submission" date="2012-05" db="EMBL/GenBank/DDBJ databases">
        <authorList>
            <person name="Weinstock G."/>
            <person name="Sodergren E."/>
            <person name="Lobos E.A."/>
            <person name="Fulton L."/>
            <person name="Fulton R."/>
            <person name="Courtney L."/>
            <person name="Fronick C."/>
            <person name="O'Laughlin M."/>
            <person name="Godfrey J."/>
            <person name="Wilson R.M."/>
            <person name="Miner T."/>
            <person name="Farmer C."/>
            <person name="Delehaunty K."/>
            <person name="Cordes M."/>
            <person name="Minx P."/>
            <person name="Tomlinson C."/>
            <person name="Chen J."/>
            <person name="Wollam A."/>
            <person name="Pepin K.H."/>
            <person name="Bhonagiri V."/>
            <person name="Zhang X."/>
            <person name="Suruliraj S."/>
            <person name="Warren W."/>
            <person name="Mitreva M."/>
            <person name="Mardis E.R."/>
            <person name="Wilson R.K."/>
        </authorList>
    </citation>
    <scope>NUCLEOTIDE SEQUENCE [LARGE SCALE GENOMIC DNA]</scope>
    <source>
        <strain evidence="2 3">F0235</strain>
    </source>
</reference>
<dbReference type="InterPro" id="IPR018821">
    <property type="entry name" value="DUF294_put_nucleoTrafse_sb-bd"/>
</dbReference>
<feature type="domain" description="DUF294" evidence="1">
    <location>
        <begin position="173"/>
        <end position="293"/>
    </location>
</feature>
<dbReference type="OrthoDB" id="4415647at2"/>
<keyword evidence="3" id="KW-1185">Reference proteome</keyword>
<dbReference type="Proteomes" id="UP000010445">
    <property type="component" value="Unassembled WGS sequence"/>
</dbReference>
<dbReference type="eggNOG" id="ENOG5032PE3">
    <property type="taxonomic scope" value="Bacteria"/>
</dbReference>
<sequence>MLHASLIELAEQAPLCTDQATLRGVLTESHDLTRNALAHDTNAVEVAHWFSRLLTDALHSPAATELTDGRIQIVTGPFGRGEGMPTSPVEWLSILPKSVPYQYNQNLEKVLTETGFVLAPLPATLLPTTREDWEHRIDHALEHGDGEALGVYTDAGTWMAEKVLASRMAPPALLRNAVEHRPPAVQTQAGLPRKDVPIDIRRDLLSPLARLARWAAIAAGSSATETLDRIAAGVHGGVVTQQEADYLSAAWRAGIALRLERWAEHLDGNGTTLDQLTQVQRALFGACCRDVSLVMQSIAAHHRV</sequence>
<dbReference type="HOGENOM" id="CLU_080106_0_0_11"/>
<proteinExistence type="predicted"/>
<dbReference type="EMBL" id="AMEM01000016">
    <property type="protein sequence ID" value="EKX90877.1"/>
    <property type="molecule type" value="Genomic_DNA"/>
</dbReference>
<dbReference type="PATRIC" id="fig|1035195.3.peg.842"/>
<gene>
    <name evidence="2" type="ORF">HMPREF9997_00941</name>
</gene>
<dbReference type="AlphaFoldDB" id="L1MI27"/>
<evidence type="ECO:0000313" key="3">
    <source>
        <dbReference type="Proteomes" id="UP000010445"/>
    </source>
</evidence>
<dbReference type="Pfam" id="PF10335">
    <property type="entry name" value="DUF294_C"/>
    <property type="match status" value="1"/>
</dbReference>
<evidence type="ECO:0000313" key="2">
    <source>
        <dbReference type="EMBL" id="EKX90877.1"/>
    </source>
</evidence>
<protein>
    <submittedName>
        <fullName evidence="2">Putative bacteriochlorophyll 4-vinyl reductase</fullName>
    </submittedName>
</protein>
<name>L1MI27_9CORY</name>
<dbReference type="RefSeq" id="WP_006063182.1">
    <property type="nucleotide sequence ID" value="NZ_KB290830.1"/>
</dbReference>
<organism evidence="2 3">
    <name type="scientific">Corynebacterium durum F0235</name>
    <dbReference type="NCBI Taxonomy" id="1035195"/>
    <lineage>
        <taxon>Bacteria</taxon>
        <taxon>Bacillati</taxon>
        <taxon>Actinomycetota</taxon>
        <taxon>Actinomycetes</taxon>
        <taxon>Mycobacteriales</taxon>
        <taxon>Corynebacteriaceae</taxon>
        <taxon>Corynebacterium</taxon>
    </lineage>
</organism>
<accession>L1MI27</accession>
<evidence type="ECO:0000259" key="1">
    <source>
        <dbReference type="Pfam" id="PF10335"/>
    </source>
</evidence>
<dbReference type="GeneID" id="84896433"/>
<dbReference type="STRING" id="1035195.HMPREF9997_00941"/>